<comment type="similarity">
    <text evidence="11">In the N-terminal section; belongs to the SecD/SecF family. SecD subfamily.</text>
</comment>
<evidence type="ECO:0000259" key="16">
    <source>
        <dbReference type="Pfam" id="PF22599"/>
    </source>
</evidence>
<dbReference type="OrthoDB" id="9805019at2"/>
<evidence type="ECO:0000256" key="8">
    <source>
        <dbReference type="ARBA" id="ARBA00023136"/>
    </source>
</evidence>
<organism evidence="18 19">
    <name type="scientific">Clostridium cadaveris</name>
    <dbReference type="NCBI Taxonomy" id="1529"/>
    <lineage>
        <taxon>Bacteria</taxon>
        <taxon>Bacillati</taxon>
        <taxon>Bacillota</taxon>
        <taxon>Clostridia</taxon>
        <taxon>Eubacteriales</taxon>
        <taxon>Clostridiaceae</taxon>
        <taxon>Clostridium</taxon>
    </lineage>
</organism>
<sequence>MKTTGRKGSKGKSWALFLVVLAIVCFAAYSGIYGVDLGNYRIKPFGELISRGLDLQGGVTVVEEIVSDEPVDTKVIERTKELINLRVNKLGVGETVITVEGDNRIRVDIPGSYDSSGIIETLTKTGELTFKSPDGEVILTGKDVKNSQARVDDKNTPIIDLELTDEGTEKFAQATEKYYGKNISINMDADQISNPQVSAVIRDGKAIITGSSSIEEAKQTAGIIQSGALPVTLKTASVKTVGPTLGANAMPNAVKAGVVGVSLIFLFMILYYRIPGIIADLALVVYILLVMYTFSAVGVVLTLPGIAGLLLTIGMAVDANVLIFERIREELSTGKSIKTSIDSGFNRALSSILDSNITTIIAAVVLYFLGSGSVKGFALTLMIGIILSMFTAIIVTRLFTKLAVGMGLLSKPSLFGIKKSKETKIFKIIGKTKIWFAVSLVVITIGIGCLTVNGFNFGIDFKGGTQVVIDFGKDFDKAEVEKIASKYANDITSNKVDDTQIEIKSNGLESSKVKDMFSELKEKYSLEDSALLSEDQIGASIGAELRNKAALALLVATAAMLIYVAIRFEFKFGVAAVIALIHDLLITIGIYAIFQIPVNSSFIAAILTIVGYSINDTIVIFDRIRENSKTMRRVNSSEVADISISQTMTRSINTVLTTLMTIVCVYIFIPSVREFALPLIIGIACGAYSSIFIASPIWVLLKNKIKKGKH</sequence>
<dbReference type="PANTHER" id="PTHR30081:SF1">
    <property type="entry name" value="PROTEIN TRANSLOCASE SUBUNIT SECD"/>
    <property type="match status" value="1"/>
</dbReference>
<evidence type="ECO:0000256" key="2">
    <source>
        <dbReference type="ARBA" id="ARBA00022448"/>
    </source>
</evidence>
<feature type="transmembrane region" description="Helical" evidence="12">
    <location>
        <begin position="600"/>
        <end position="621"/>
    </location>
</feature>
<dbReference type="RefSeq" id="WP_027638021.1">
    <property type="nucleotide sequence ID" value="NZ_CABMJC010000025.1"/>
</dbReference>
<dbReference type="InterPro" id="IPR048634">
    <property type="entry name" value="SecD_SecF_C"/>
</dbReference>
<dbReference type="Pfam" id="PF22599">
    <property type="entry name" value="SecDF_P1_head"/>
    <property type="match status" value="1"/>
</dbReference>
<dbReference type="InterPro" id="IPR054384">
    <property type="entry name" value="SecDF_P1_head"/>
</dbReference>
<reference evidence="17 20" key="2">
    <citation type="submission" date="2018-03" db="EMBL/GenBank/DDBJ databases">
        <title>The uncultured portion of the human microbiome is neutrally assembled.</title>
        <authorList>
            <person name="Jeraldo P."/>
            <person name="Boardman L."/>
            <person name="White B.A."/>
            <person name="Nelson H."/>
            <person name="Goldenfeld N."/>
            <person name="Chia N."/>
        </authorList>
    </citation>
    <scope>NUCLEOTIDE SEQUENCE [LARGE SCALE GENOMIC DNA]</scope>
    <source>
        <strain evidence="17">CIM:MAG 903</strain>
    </source>
</reference>
<evidence type="ECO:0000256" key="1">
    <source>
        <dbReference type="ARBA" id="ARBA00004651"/>
    </source>
</evidence>
<dbReference type="GO" id="GO:0065002">
    <property type="term" value="P:intracellular protein transmembrane transport"/>
    <property type="evidence" value="ECO:0007669"/>
    <property type="project" value="UniProtKB-UniRule"/>
</dbReference>
<evidence type="ECO:0000256" key="7">
    <source>
        <dbReference type="ARBA" id="ARBA00023010"/>
    </source>
</evidence>
<dbReference type="STRING" id="1529.SAMN04487885_11634"/>
<dbReference type="Pfam" id="PF07549">
    <property type="entry name" value="Sec_GG"/>
    <property type="match status" value="1"/>
</dbReference>
<comment type="similarity">
    <text evidence="12">Belongs to the SecD/SecF family. SecD subfamily.</text>
</comment>
<gene>
    <name evidence="12" type="primary">secD</name>
    <name evidence="13" type="synonym">secF</name>
    <name evidence="17" type="ORF">DBY38_08880</name>
    <name evidence="18" type="ORF">SAMN04487885_11634</name>
</gene>
<dbReference type="NCBIfam" id="TIGR00916">
    <property type="entry name" value="2A0604s01"/>
    <property type="match status" value="2"/>
</dbReference>
<feature type="domain" description="Protein export membrane protein SecD/SecF C-terminal" evidence="14">
    <location>
        <begin position="233"/>
        <end position="396"/>
    </location>
</feature>
<dbReference type="InterPro" id="IPR048631">
    <property type="entry name" value="SecD_1st"/>
</dbReference>
<dbReference type="GO" id="GO:0015450">
    <property type="term" value="F:protein-transporting ATPase activity"/>
    <property type="evidence" value="ECO:0007669"/>
    <property type="project" value="InterPro"/>
</dbReference>
<dbReference type="FunFam" id="1.20.1640.10:FF:000024">
    <property type="entry name" value="Multifunctional fusion protein"/>
    <property type="match status" value="1"/>
</dbReference>
<dbReference type="EMBL" id="QAMZ01000043">
    <property type="protein sequence ID" value="PWL52978.1"/>
    <property type="molecule type" value="Genomic_DNA"/>
</dbReference>
<dbReference type="InterPro" id="IPR005791">
    <property type="entry name" value="SecD"/>
</dbReference>
<feature type="transmembrane region" description="Helical" evidence="12">
    <location>
        <begin position="675"/>
        <end position="701"/>
    </location>
</feature>
<dbReference type="AlphaFoldDB" id="A0A1I2MPM6"/>
<keyword evidence="19" id="KW-1185">Reference proteome</keyword>
<evidence type="ECO:0000256" key="9">
    <source>
        <dbReference type="ARBA" id="ARBA00059018"/>
    </source>
</evidence>
<dbReference type="PANTHER" id="PTHR30081">
    <property type="entry name" value="PROTEIN-EXPORT MEMBRANE PROTEIN SEC"/>
    <property type="match status" value="1"/>
</dbReference>
<evidence type="ECO:0000259" key="14">
    <source>
        <dbReference type="Pfam" id="PF02355"/>
    </source>
</evidence>
<dbReference type="HAMAP" id="MF_01464_B">
    <property type="entry name" value="SecF_B"/>
    <property type="match status" value="1"/>
</dbReference>
<dbReference type="Pfam" id="PF21760">
    <property type="entry name" value="SecD_1st"/>
    <property type="match status" value="1"/>
</dbReference>
<dbReference type="EMBL" id="FOOE01000016">
    <property type="protein sequence ID" value="SFF93515.1"/>
    <property type="molecule type" value="Genomic_DNA"/>
</dbReference>
<evidence type="ECO:0000256" key="5">
    <source>
        <dbReference type="ARBA" id="ARBA00022927"/>
    </source>
</evidence>
<feature type="domain" description="Protein translocase subunit SecDF P1" evidence="15">
    <location>
        <begin position="76"/>
        <end position="134"/>
    </location>
</feature>
<dbReference type="GO" id="GO:0006605">
    <property type="term" value="P:protein targeting"/>
    <property type="evidence" value="ECO:0007669"/>
    <property type="project" value="UniProtKB-UniRule"/>
</dbReference>
<dbReference type="Proteomes" id="UP000182135">
    <property type="component" value="Unassembled WGS sequence"/>
</dbReference>
<comment type="caution">
    <text evidence="12">Lacks conserved residue(s) required for the propagation of feature annotation.</text>
</comment>
<dbReference type="InterPro" id="IPR022645">
    <property type="entry name" value="SecD/SecF_bac"/>
</dbReference>
<dbReference type="SUPFAM" id="SSF82866">
    <property type="entry name" value="Multidrug efflux transporter AcrB transmembrane domain"/>
    <property type="match status" value="2"/>
</dbReference>
<keyword evidence="3 12" id="KW-1003">Cell membrane</keyword>
<dbReference type="Gene3D" id="3.30.70.3220">
    <property type="match status" value="1"/>
</dbReference>
<name>A0A1I2MPM6_9CLOT</name>
<keyword evidence="7 12" id="KW-0811">Translocation</keyword>
<feature type="transmembrane region" description="Helical" evidence="12">
    <location>
        <begin position="376"/>
        <end position="399"/>
    </location>
</feature>
<comment type="similarity">
    <text evidence="13">Belongs to the SecD/SecF family. SecF subfamily.</text>
</comment>
<keyword evidence="6 12" id="KW-1133">Transmembrane helix</keyword>
<evidence type="ECO:0000259" key="15">
    <source>
        <dbReference type="Pfam" id="PF21760"/>
    </source>
</evidence>
<keyword evidence="4 12" id="KW-0812">Transmembrane</keyword>
<evidence type="ECO:0000313" key="18">
    <source>
        <dbReference type="EMBL" id="SFF93515.1"/>
    </source>
</evidence>
<dbReference type="InterPro" id="IPR022646">
    <property type="entry name" value="SecD/SecF_CS"/>
</dbReference>
<feature type="transmembrane region" description="Helical" evidence="12">
    <location>
        <begin position="281"/>
        <end position="300"/>
    </location>
</feature>
<comment type="function">
    <text evidence="9 12">Part of the Sec protein translocase complex. Interacts with the SecYEG preprotein conducting channel. SecDF uses the proton motive force (PMF) to complete protein translocation after the ATP-dependent function of SecA.</text>
</comment>
<keyword evidence="5 12" id="KW-0653">Protein transport</keyword>
<dbReference type="NCBIfam" id="TIGR00966">
    <property type="entry name" value="transloc_SecF"/>
    <property type="match status" value="1"/>
</dbReference>
<comment type="subunit">
    <text evidence="12">Forms a complex with SecF. Part of the essential Sec protein translocation apparatus which comprises SecA, SecYEG and auxiliary proteins SecDF. Other proteins may also be involved.</text>
</comment>
<feature type="transmembrane region" description="Helical" evidence="12">
    <location>
        <begin position="253"/>
        <end position="274"/>
    </location>
</feature>
<dbReference type="Pfam" id="PF02355">
    <property type="entry name" value="SecD_SecF_C"/>
    <property type="match status" value="2"/>
</dbReference>
<feature type="transmembrane region" description="Helical" evidence="12">
    <location>
        <begin position="434"/>
        <end position="455"/>
    </location>
</feature>
<feature type="transmembrane region" description="Helical" evidence="12">
    <location>
        <begin position="348"/>
        <end position="370"/>
    </location>
</feature>
<evidence type="ECO:0000313" key="19">
    <source>
        <dbReference type="Proteomes" id="UP000182135"/>
    </source>
</evidence>
<dbReference type="GO" id="GO:0043952">
    <property type="term" value="P:protein transport by the Sec complex"/>
    <property type="evidence" value="ECO:0007669"/>
    <property type="project" value="UniProtKB-UniRule"/>
</dbReference>
<dbReference type="GeneID" id="90544507"/>
<evidence type="ECO:0000256" key="6">
    <source>
        <dbReference type="ARBA" id="ARBA00022989"/>
    </source>
</evidence>
<reference evidence="18 19" key="1">
    <citation type="submission" date="2016-10" db="EMBL/GenBank/DDBJ databases">
        <authorList>
            <person name="de Groot N.N."/>
        </authorList>
    </citation>
    <scope>NUCLEOTIDE SEQUENCE [LARGE SCALE GENOMIC DNA]</scope>
    <source>
        <strain evidence="18 19">NLAE-zl-G419</strain>
    </source>
</reference>
<evidence type="ECO:0000313" key="20">
    <source>
        <dbReference type="Proteomes" id="UP000246114"/>
    </source>
</evidence>
<dbReference type="Proteomes" id="UP000246114">
    <property type="component" value="Unassembled WGS sequence"/>
</dbReference>
<proteinExistence type="inferred from homology"/>
<dbReference type="eggNOG" id="COG0342">
    <property type="taxonomic scope" value="Bacteria"/>
</dbReference>
<evidence type="ECO:0000256" key="12">
    <source>
        <dbReference type="HAMAP-Rule" id="MF_01463"/>
    </source>
</evidence>
<dbReference type="GO" id="GO:0005886">
    <property type="term" value="C:plasma membrane"/>
    <property type="evidence" value="ECO:0007669"/>
    <property type="project" value="UniProtKB-SubCell"/>
</dbReference>
<feature type="transmembrane region" description="Helical" evidence="12">
    <location>
        <begin position="549"/>
        <end position="566"/>
    </location>
</feature>
<dbReference type="InterPro" id="IPR055344">
    <property type="entry name" value="SecD_SecF_C_bact"/>
</dbReference>
<dbReference type="Gene3D" id="1.20.1640.10">
    <property type="entry name" value="Multidrug efflux transporter AcrB transmembrane domain"/>
    <property type="match status" value="2"/>
</dbReference>
<evidence type="ECO:0000256" key="13">
    <source>
        <dbReference type="HAMAP-Rule" id="MF_01464"/>
    </source>
</evidence>
<comment type="similarity">
    <text evidence="10">In the C-terminal section; belongs to the SecD/SecF family. SecF subfamily.</text>
</comment>
<comment type="subunit">
    <text evidence="13">Forms a complex with SecD. Part of the essential Sec protein translocation apparatus which comprises SecA, SecYEG and auxiliary proteins SecDF. Other proteins may also be involved.</text>
</comment>
<keyword evidence="8 12" id="KW-0472">Membrane</keyword>
<evidence type="ECO:0000256" key="10">
    <source>
        <dbReference type="ARBA" id="ARBA00060856"/>
    </source>
</evidence>
<dbReference type="FunFam" id="1.20.1640.10:FF:000004">
    <property type="entry name" value="Protein translocase subunit SecD"/>
    <property type="match status" value="1"/>
</dbReference>
<feature type="transmembrane region" description="Helical" evidence="12">
    <location>
        <begin position="573"/>
        <end position="594"/>
    </location>
</feature>
<keyword evidence="2 12" id="KW-0813">Transport</keyword>
<evidence type="ECO:0000256" key="4">
    <source>
        <dbReference type="ARBA" id="ARBA00022692"/>
    </source>
</evidence>
<comment type="subcellular location">
    <subcellularLocation>
        <location evidence="1 12">Cell membrane</location>
        <topology evidence="1 12">Multi-pass membrane protein</topology>
    </subcellularLocation>
</comment>
<dbReference type="NCBIfam" id="TIGR01129">
    <property type="entry name" value="secD"/>
    <property type="match status" value="1"/>
</dbReference>
<evidence type="ECO:0000256" key="11">
    <source>
        <dbReference type="ARBA" id="ARBA00061053"/>
    </source>
</evidence>
<dbReference type="InterPro" id="IPR022813">
    <property type="entry name" value="SecD/SecF_arch_bac"/>
</dbReference>
<dbReference type="HAMAP" id="MF_01463_B">
    <property type="entry name" value="SecD_B"/>
    <property type="match status" value="1"/>
</dbReference>
<evidence type="ECO:0000313" key="17">
    <source>
        <dbReference type="EMBL" id="PWL52978.1"/>
    </source>
</evidence>
<feature type="transmembrane region" description="Helical" evidence="12">
    <location>
        <begin position="652"/>
        <end position="669"/>
    </location>
</feature>
<accession>A0A1I2MPM6</accession>
<feature type="domain" description="Protein export membrane protein SecD/SecF C-terminal" evidence="14">
    <location>
        <begin position="528"/>
        <end position="703"/>
    </location>
</feature>
<protein>
    <recommendedName>
        <fullName evidence="12 13">Multifunctional fusion protein</fullName>
    </recommendedName>
    <domain>
        <recommendedName>
            <fullName evidence="12">Protein translocase subunit SecD</fullName>
        </recommendedName>
    </domain>
    <domain>
        <recommendedName>
            <fullName evidence="13">Protein-export membrane protein SecF</fullName>
        </recommendedName>
    </domain>
</protein>
<feature type="domain" description="SecDF P1 head subdomain" evidence="16">
    <location>
        <begin position="136"/>
        <end position="231"/>
    </location>
</feature>
<feature type="transmembrane region" description="Helical" evidence="12">
    <location>
        <begin position="306"/>
        <end position="327"/>
    </location>
</feature>
<dbReference type="PRINTS" id="PR01755">
    <property type="entry name" value="SECFTRNLCASE"/>
</dbReference>
<dbReference type="InterPro" id="IPR005665">
    <property type="entry name" value="SecF_bac"/>
</dbReference>
<dbReference type="eggNOG" id="COG0341">
    <property type="taxonomic scope" value="Bacteria"/>
</dbReference>
<evidence type="ECO:0000256" key="3">
    <source>
        <dbReference type="ARBA" id="ARBA00022475"/>
    </source>
</evidence>